<keyword evidence="9" id="KW-1185">Reference proteome</keyword>
<dbReference type="InterPro" id="IPR013783">
    <property type="entry name" value="Ig-like_fold"/>
</dbReference>
<dbReference type="InterPro" id="IPR035986">
    <property type="entry name" value="PKD_dom_sf"/>
</dbReference>
<reference evidence="9" key="1">
    <citation type="submission" date="2012-12" db="EMBL/GenBank/DDBJ databases">
        <authorList>
            <person name="Hellsten U."/>
            <person name="Grimwood J."/>
            <person name="Chapman J.A."/>
            <person name="Shapiro H."/>
            <person name="Aerts A."/>
            <person name="Otillar R.P."/>
            <person name="Terry A.Y."/>
            <person name="Boore J.L."/>
            <person name="Simakov O."/>
            <person name="Marletaz F."/>
            <person name="Cho S.-J."/>
            <person name="Edsinger-Gonzales E."/>
            <person name="Havlak P."/>
            <person name="Kuo D.-H."/>
            <person name="Larsson T."/>
            <person name="Lv J."/>
            <person name="Arendt D."/>
            <person name="Savage R."/>
            <person name="Osoegawa K."/>
            <person name="de Jong P."/>
            <person name="Lindberg D.R."/>
            <person name="Seaver E.C."/>
            <person name="Weisblat D.A."/>
            <person name="Putnam N.H."/>
            <person name="Grigoriev I.V."/>
            <person name="Rokhsar D.S."/>
        </authorList>
    </citation>
    <scope>NUCLEOTIDE SEQUENCE</scope>
    <source>
        <strain evidence="9">I ESC-2004</strain>
    </source>
</reference>
<feature type="domain" description="PKD" evidence="6">
    <location>
        <begin position="236"/>
        <end position="304"/>
    </location>
</feature>
<dbReference type="PANTHER" id="PTHR46730">
    <property type="entry name" value="POLYCYSTIN-1"/>
    <property type="match status" value="1"/>
</dbReference>
<dbReference type="GO" id="GO:0005886">
    <property type="term" value="C:plasma membrane"/>
    <property type="evidence" value="ECO:0007669"/>
    <property type="project" value="TreeGrafter"/>
</dbReference>
<reference evidence="8" key="3">
    <citation type="submission" date="2015-06" db="UniProtKB">
        <authorList>
            <consortium name="EnsemblMetazoa"/>
        </authorList>
    </citation>
    <scope>IDENTIFICATION</scope>
</reference>
<dbReference type="GO" id="GO:0005261">
    <property type="term" value="F:monoatomic cation channel activity"/>
    <property type="evidence" value="ECO:0007669"/>
    <property type="project" value="TreeGrafter"/>
</dbReference>
<dbReference type="CDD" id="cd00146">
    <property type="entry name" value="PKD"/>
    <property type="match status" value="1"/>
</dbReference>
<evidence type="ECO:0000256" key="3">
    <source>
        <dbReference type="ARBA" id="ARBA00022737"/>
    </source>
</evidence>
<keyword evidence="3" id="KW-0677">Repeat</keyword>
<evidence type="ECO:0000313" key="7">
    <source>
        <dbReference type="EMBL" id="ELU08776.1"/>
    </source>
</evidence>
<evidence type="ECO:0000256" key="1">
    <source>
        <dbReference type="ARBA" id="ARBA00004141"/>
    </source>
</evidence>
<organism evidence="7">
    <name type="scientific">Capitella teleta</name>
    <name type="common">Polychaete worm</name>
    <dbReference type="NCBI Taxonomy" id="283909"/>
    <lineage>
        <taxon>Eukaryota</taxon>
        <taxon>Metazoa</taxon>
        <taxon>Spiralia</taxon>
        <taxon>Lophotrochozoa</taxon>
        <taxon>Annelida</taxon>
        <taxon>Polychaeta</taxon>
        <taxon>Sedentaria</taxon>
        <taxon>Scolecida</taxon>
        <taxon>Capitellidae</taxon>
        <taxon>Capitella</taxon>
    </lineage>
</organism>
<evidence type="ECO:0000256" key="2">
    <source>
        <dbReference type="ARBA" id="ARBA00022692"/>
    </source>
</evidence>
<dbReference type="GO" id="GO:0006816">
    <property type="term" value="P:calcium ion transport"/>
    <property type="evidence" value="ECO:0007669"/>
    <property type="project" value="TreeGrafter"/>
</dbReference>
<comment type="subcellular location">
    <subcellularLocation>
        <location evidence="1">Membrane</location>
        <topology evidence="1">Multi-pass membrane protein</topology>
    </subcellularLocation>
</comment>
<keyword evidence="2" id="KW-0812">Transmembrane</keyword>
<dbReference type="Proteomes" id="UP000014760">
    <property type="component" value="Unassembled WGS sequence"/>
</dbReference>
<proteinExistence type="predicted"/>
<evidence type="ECO:0000256" key="4">
    <source>
        <dbReference type="ARBA" id="ARBA00022989"/>
    </source>
</evidence>
<dbReference type="PROSITE" id="PS50093">
    <property type="entry name" value="PKD"/>
    <property type="match status" value="2"/>
</dbReference>
<keyword evidence="5" id="KW-0472">Membrane</keyword>
<dbReference type="EMBL" id="KB298780">
    <property type="protein sequence ID" value="ELU08776.1"/>
    <property type="molecule type" value="Genomic_DNA"/>
</dbReference>
<gene>
    <name evidence="7" type="ORF">CAPTEDRAFT_217053</name>
</gene>
<feature type="domain" description="PKD" evidence="6">
    <location>
        <begin position="326"/>
        <end position="391"/>
    </location>
</feature>
<dbReference type="Pfam" id="PF00801">
    <property type="entry name" value="PKD"/>
    <property type="match status" value="3"/>
</dbReference>
<dbReference type="EMBL" id="AMQN01006627">
    <property type="status" value="NOT_ANNOTATED_CDS"/>
    <property type="molecule type" value="Genomic_DNA"/>
</dbReference>
<protein>
    <recommendedName>
        <fullName evidence="6">PKD domain-containing protein</fullName>
    </recommendedName>
</protein>
<dbReference type="HOGENOM" id="CLU_584287_0_0_1"/>
<evidence type="ECO:0000256" key="5">
    <source>
        <dbReference type="ARBA" id="ARBA00023136"/>
    </source>
</evidence>
<dbReference type="InterPro" id="IPR000601">
    <property type="entry name" value="PKD_dom"/>
</dbReference>
<name>R7UZC5_CAPTE</name>
<accession>R7UZC5</accession>
<dbReference type="AlphaFoldDB" id="R7UZC5"/>
<reference evidence="7 9" key="2">
    <citation type="journal article" date="2013" name="Nature">
        <title>Insights into bilaterian evolution from three spiralian genomes.</title>
        <authorList>
            <person name="Simakov O."/>
            <person name="Marletaz F."/>
            <person name="Cho S.J."/>
            <person name="Edsinger-Gonzales E."/>
            <person name="Havlak P."/>
            <person name="Hellsten U."/>
            <person name="Kuo D.H."/>
            <person name="Larsson T."/>
            <person name="Lv J."/>
            <person name="Arendt D."/>
            <person name="Savage R."/>
            <person name="Osoegawa K."/>
            <person name="de Jong P."/>
            <person name="Grimwood J."/>
            <person name="Chapman J.A."/>
            <person name="Shapiro H."/>
            <person name="Aerts A."/>
            <person name="Otillar R.P."/>
            <person name="Terry A.Y."/>
            <person name="Boore J.L."/>
            <person name="Grigoriev I.V."/>
            <person name="Lindberg D.R."/>
            <person name="Seaver E.C."/>
            <person name="Weisblat D.A."/>
            <person name="Putnam N.H."/>
            <person name="Rokhsar D.S."/>
        </authorList>
    </citation>
    <scope>NUCLEOTIDE SEQUENCE</scope>
    <source>
        <strain evidence="7 9">I ESC-2004</strain>
    </source>
</reference>
<dbReference type="STRING" id="283909.R7UZC5"/>
<dbReference type="InterPro" id="IPR022409">
    <property type="entry name" value="PKD/Chitinase_dom"/>
</dbReference>
<dbReference type="SUPFAM" id="SSF49299">
    <property type="entry name" value="PKD domain"/>
    <property type="match status" value="2"/>
</dbReference>
<dbReference type="EnsemblMetazoa" id="CapteT217053">
    <property type="protein sequence ID" value="CapteP217053"/>
    <property type="gene ID" value="CapteG217053"/>
</dbReference>
<keyword evidence="4" id="KW-1133">Transmembrane helix</keyword>
<evidence type="ECO:0000259" key="6">
    <source>
        <dbReference type="PROSITE" id="PS50093"/>
    </source>
</evidence>
<evidence type="ECO:0000313" key="8">
    <source>
        <dbReference type="EnsemblMetazoa" id="CapteP217053"/>
    </source>
</evidence>
<dbReference type="Gene3D" id="2.60.40.10">
    <property type="entry name" value="Immunoglobulins"/>
    <property type="match status" value="2"/>
</dbReference>
<sequence length="468" mass="50325">MVQYSVIMFTTELHDKVLAVNHGDESPPLVVPLWEIGPHGNDTDETQPASDMVRLAEQYGENNCQLVISVGHIHTQQGTFWSSVSVSSRSRPNVSLEASTVKPVTIEAPLEGLTVHCDPVVSNNMPVNFTAQLSVVSPNVTFAWEVQAAANQPMLQPANSVMHSRTALSNDLFVVTFINVGQYNITVIAENGLNRIQDDVVVRVVAPIAGLSVGPKDNSRYVTLGEAITLQAVLINGSHPTFSWDLQDNMTSTLITDSALMSTVVHSFSAAGDYNVTVEATNNYNSVIAHTQKPIVVQEPVANLIVKVTGAARPGESTTVDAMVTAGSHVNFDFDFGNGRQPSSGNGQTSVTEVHSFNTAGSHAVTVYAYNQVSEIQRVAHVVVQNRVGAMTLSTYPLTPVIGHTTVFAVKLDDVVPDRTDLDYKWTLDGHLLEYTGGPLLKKIFTLSGVFNLSVMAKNQGGGREGGF</sequence>
<dbReference type="SMART" id="SM00089">
    <property type="entry name" value="PKD"/>
    <property type="match status" value="3"/>
</dbReference>
<dbReference type="OMA" id="HVEARNG"/>
<evidence type="ECO:0000313" key="9">
    <source>
        <dbReference type="Proteomes" id="UP000014760"/>
    </source>
</evidence>
<dbReference type="PANTHER" id="PTHR46730:SF4">
    <property type="entry name" value="POLYCYSTIC KIDNEY DISEASE PROTEIN 1-LIKE 1"/>
    <property type="match status" value="1"/>
</dbReference>